<sequence>MDRNYIDRNNIIERYLLHQLTDEERHRFRTALLFDPKLREEVEHTRLLHRQIKASIARQQPRAWYQNRSYLGLGLFALLMAAVLIWLALPEPSAPSPSSPSAPAIPKSTTALPKQPAAGAEQTAVPKQPAGQADVEQRTIPRTKRQLPPPMPEKPQPIAQLEPSYAPHPYLDQFTDSYNRNSQSIASLTRTPDSLYRIGEDDSLLFQLGGRLRVEGAVPAERFVVRIFSNKLEDFESFRPLYNLSPAISMGEGEPTFSAAAKLQLQPGLYYYLLEDNEAEDLIYTGKFIVE</sequence>
<keyword evidence="2" id="KW-0812">Transmembrane</keyword>
<comment type="caution">
    <text evidence="3">The sequence shown here is derived from an EMBL/GenBank/DDBJ whole genome shotgun (WGS) entry which is preliminary data.</text>
</comment>
<dbReference type="Proteomes" id="UP000321580">
    <property type="component" value="Unassembled WGS sequence"/>
</dbReference>
<feature type="transmembrane region" description="Helical" evidence="2">
    <location>
        <begin position="70"/>
        <end position="89"/>
    </location>
</feature>
<keyword evidence="2" id="KW-1133">Transmembrane helix</keyword>
<keyword evidence="2" id="KW-0472">Membrane</keyword>
<gene>
    <name evidence="3" type="ORF">FRY97_00285</name>
</gene>
<dbReference type="OrthoDB" id="6399969at2"/>
<feature type="region of interest" description="Disordered" evidence="1">
    <location>
        <begin position="95"/>
        <end position="163"/>
    </location>
</feature>
<accession>A0A5C6S767</accession>
<name>A0A5C6S767_9BACT</name>
<evidence type="ECO:0000313" key="3">
    <source>
        <dbReference type="EMBL" id="TXB70177.1"/>
    </source>
</evidence>
<reference evidence="3 4" key="1">
    <citation type="submission" date="2019-08" db="EMBL/GenBank/DDBJ databases">
        <title>Genome of Phaeodactylibacter luteus.</title>
        <authorList>
            <person name="Bowman J.P."/>
        </authorList>
    </citation>
    <scope>NUCLEOTIDE SEQUENCE [LARGE SCALE GENOMIC DNA]</scope>
    <source>
        <strain evidence="3 4">KCTC 42180</strain>
    </source>
</reference>
<organism evidence="3 4">
    <name type="scientific">Phaeodactylibacter luteus</name>
    <dbReference type="NCBI Taxonomy" id="1564516"/>
    <lineage>
        <taxon>Bacteria</taxon>
        <taxon>Pseudomonadati</taxon>
        <taxon>Bacteroidota</taxon>
        <taxon>Saprospiria</taxon>
        <taxon>Saprospirales</taxon>
        <taxon>Haliscomenobacteraceae</taxon>
        <taxon>Phaeodactylibacter</taxon>
    </lineage>
</organism>
<evidence type="ECO:0000256" key="2">
    <source>
        <dbReference type="SAM" id="Phobius"/>
    </source>
</evidence>
<evidence type="ECO:0000313" key="4">
    <source>
        <dbReference type="Proteomes" id="UP000321580"/>
    </source>
</evidence>
<protein>
    <submittedName>
        <fullName evidence="3">Uncharacterized protein</fullName>
    </submittedName>
</protein>
<dbReference type="RefSeq" id="WP_147165409.1">
    <property type="nucleotide sequence ID" value="NZ_VOOR01000001.1"/>
</dbReference>
<keyword evidence="4" id="KW-1185">Reference proteome</keyword>
<dbReference type="EMBL" id="VOOR01000001">
    <property type="protein sequence ID" value="TXB70177.1"/>
    <property type="molecule type" value="Genomic_DNA"/>
</dbReference>
<dbReference type="AlphaFoldDB" id="A0A5C6S767"/>
<proteinExistence type="predicted"/>
<evidence type="ECO:0000256" key="1">
    <source>
        <dbReference type="SAM" id="MobiDB-lite"/>
    </source>
</evidence>